<dbReference type="Proteomes" id="UP000306102">
    <property type="component" value="Unassembled WGS sequence"/>
</dbReference>
<dbReference type="PANTHER" id="PTHR45651:SF12">
    <property type="entry name" value="CYCLIC NUCLEOTIDE-GATED ION CHANNEL 15-RELATED"/>
    <property type="match status" value="1"/>
</dbReference>
<dbReference type="Gene3D" id="1.10.287.630">
    <property type="entry name" value="Helix hairpin bin"/>
    <property type="match status" value="1"/>
</dbReference>
<dbReference type="EMBL" id="SDRB02005492">
    <property type="protein sequence ID" value="THG14199.1"/>
    <property type="molecule type" value="Genomic_DNA"/>
</dbReference>
<feature type="transmembrane region" description="Helical" evidence="11">
    <location>
        <begin position="269"/>
        <end position="292"/>
    </location>
</feature>
<evidence type="ECO:0000313" key="13">
    <source>
        <dbReference type="EMBL" id="THG14199.1"/>
    </source>
</evidence>
<evidence type="ECO:0000256" key="11">
    <source>
        <dbReference type="SAM" id="Phobius"/>
    </source>
</evidence>
<name>A0A4S4ED17_CAMSN</name>
<keyword evidence="14" id="KW-1185">Reference proteome</keyword>
<protein>
    <recommendedName>
        <fullName evidence="12">Cyclic nucleotide-binding domain-containing protein</fullName>
    </recommendedName>
</protein>
<evidence type="ECO:0000256" key="6">
    <source>
        <dbReference type="ARBA" id="ARBA00023065"/>
    </source>
</evidence>
<dbReference type="GO" id="GO:0016020">
    <property type="term" value="C:membrane"/>
    <property type="evidence" value="ECO:0007669"/>
    <property type="project" value="InterPro"/>
</dbReference>
<feature type="transmembrane region" description="Helical" evidence="11">
    <location>
        <begin position="358"/>
        <end position="376"/>
    </location>
</feature>
<evidence type="ECO:0000256" key="3">
    <source>
        <dbReference type="ARBA" id="ARBA00022448"/>
    </source>
</evidence>
<keyword evidence="8" id="KW-1071">Ligand-gated ion channel</keyword>
<evidence type="ECO:0000256" key="2">
    <source>
        <dbReference type="ARBA" id="ARBA00010486"/>
    </source>
</evidence>
<keyword evidence="9" id="KW-0407">Ion channel</keyword>
<dbReference type="Gene3D" id="1.10.287.70">
    <property type="match status" value="1"/>
</dbReference>
<evidence type="ECO:0000256" key="4">
    <source>
        <dbReference type="ARBA" id="ARBA00022692"/>
    </source>
</evidence>
<dbReference type="PRINTS" id="PR01463">
    <property type="entry name" value="EAGCHANLFMLY"/>
</dbReference>
<dbReference type="InterPro" id="IPR000595">
    <property type="entry name" value="cNMP-bd_dom"/>
</dbReference>
<dbReference type="STRING" id="542762.A0A4S4ED17"/>
<dbReference type="Gene3D" id="2.60.120.10">
    <property type="entry name" value="Jelly Rolls"/>
    <property type="match status" value="1"/>
</dbReference>
<keyword evidence="6" id="KW-0406">Ion transport</keyword>
<evidence type="ECO:0000256" key="8">
    <source>
        <dbReference type="ARBA" id="ARBA00023286"/>
    </source>
</evidence>
<dbReference type="CDD" id="cd23767">
    <property type="entry name" value="IQCD"/>
    <property type="match status" value="1"/>
</dbReference>
<feature type="transmembrane region" description="Helical" evidence="11">
    <location>
        <begin position="327"/>
        <end position="346"/>
    </location>
</feature>
<dbReference type="InterPro" id="IPR003938">
    <property type="entry name" value="K_chnl_volt-dep_EAG/ELK/ERG"/>
</dbReference>
<dbReference type="InterPro" id="IPR014710">
    <property type="entry name" value="RmlC-like_jellyroll"/>
</dbReference>
<keyword evidence="3" id="KW-0813">Transport</keyword>
<feature type="domain" description="Cyclic nucleotide-binding" evidence="12">
    <location>
        <begin position="616"/>
        <end position="699"/>
    </location>
</feature>
<keyword evidence="4 11" id="KW-0812">Transmembrane</keyword>
<dbReference type="GO" id="GO:0012505">
    <property type="term" value="C:endomembrane system"/>
    <property type="evidence" value="ECO:0007669"/>
    <property type="project" value="UniProtKB-SubCell"/>
</dbReference>
<dbReference type="PANTHER" id="PTHR45651">
    <property type="entry name" value="CYCLIC NUCLEOTIDE-GATED ION CHANNEL 15-RELATED-RELATED"/>
    <property type="match status" value="1"/>
</dbReference>
<dbReference type="FunFam" id="1.10.287.630:FF:000003">
    <property type="entry name" value="Cyclic nucleotide-gated ion channel 1"/>
    <property type="match status" value="1"/>
</dbReference>
<comment type="similarity">
    <text evidence="2">Belongs to the cyclic nucleotide-gated cation channel (TC 1.A.1.5) family.</text>
</comment>
<evidence type="ECO:0000256" key="7">
    <source>
        <dbReference type="ARBA" id="ARBA00023136"/>
    </source>
</evidence>
<keyword evidence="5 11" id="KW-1133">Transmembrane helix</keyword>
<evidence type="ECO:0000256" key="10">
    <source>
        <dbReference type="SAM" id="MobiDB-lite"/>
    </source>
</evidence>
<gene>
    <name evidence="13" type="ORF">TEA_002828</name>
</gene>
<dbReference type="FunFam" id="2.60.120.10:FF:000024">
    <property type="entry name" value="Cyclic nucleotide-gated ion channel 1"/>
    <property type="match status" value="1"/>
</dbReference>
<comment type="subcellular location">
    <subcellularLocation>
        <location evidence="1">Endomembrane system</location>
        <topology evidence="1">Multi-pass membrane protein</topology>
    </subcellularLocation>
</comment>
<dbReference type="AlphaFoldDB" id="A0A4S4ED17"/>
<comment type="caution">
    <text evidence="13">The sequence shown here is derived from an EMBL/GenBank/DDBJ whole genome shotgun (WGS) entry which is preliminary data.</text>
</comment>
<accession>A0A4S4ED17</accession>
<dbReference type="SUPFAM" id="SSF51206">
    <property type="entry name" value="cAMP-binding domain-like"/>
    <property type="match status" value="1"/>
</dbReference>
<dbReference type="SUPFAM" id="SSF81324">
    <property type="entry name" value="Voltage-gated potassium channels"/>
    <property type="match status" value="1"/>
</dbReference>
<feature type="transmembrane region" description="Helical" evidence="11">
    <location>
        <begin position="238"/>
        <end position="257"/>
    </location>
</feature>
<organism evidence="13 14">
    <name type="scientific">Camellia sinensis var. sinensis</name>
    <name type="common">China tea</name>
    <dbReference type="NCBI Taxonomy" id="542762"/>
    <lineage>
        <taxon>Eukaryota</taxon>
        <taxon>Viridiplantae</taxon>
        <taxon>Streptophyta</taxon>
        <taxon>Embryophyta</taxon>
        <taxon>Tracheophyta</taxon>
        <taxon>Spermatophyta</taxon>
        <taxon>Magnoliopsida</taxon>
        <taxon>eudicotyledons</taxon>
        <taxon>Gunneridae</taxon>
        <taxon>Pentapetalae</taxon>
        <taxon>asterids</taxon>
        <taxon>Ericales</taxon>
        <taxon>Theaceae</taxon>
        <taxon>Camellia</taxon>
    </lineage>
</organism>
<dbReference type="PROSITE" id="PS50042">
    <property type="entry name" value="CNMP_BINDING_3"/>
    <property type="match status" value="1"/>
</dbReference>
<evidence type="ECO:0000256" key="9">
    <source>
        <dbReference type="ARBA" id="ARBA00023303"/>
    </source>
</evidence>
<evidence type="ECO:0000256" key="1">
    <source>
        <dbReference type="ARBA" id="ARBA00004127"/>
    </source>
</evidence>
<evidence type="ECO:0000259" key="12">
    <source>
        <dbReference type="PROSITE" id="PS50042"/>
    </source>
</evidence>
<dbReference type="CDD" id="cd00038">
    <property type="entry name" value="CAP_ED"/>
    <property type="match status" value="1"/>
</dbReference>
<feature type="transmembrane region" description="Helical" evidence="11">
    <location>
        <begin position="383"/>
        <end position="404"/>
    </location>
</feature>
<dbReference type="GO" id="GO:0005249">
    <property type="term" value="F:voltage-gated potassium channel activity"/>
    <property type="evidence" value="ECO:0007669"/>
    <property type="project" value="InterPro"/>
</dbReference>
<feature type="region of interest" description="Disordered" evidence="10">
    <location>
        <begin position="1"/>
        <end position="40"/>
    </location>
</feature>
<sequence>MQQSRLLGKGKEKPLAGMQQSGLHGKGEEASSSSSGHRSYRDVVARQGCSLLPDLWYMRGMPDDPSKAVTGEIGSPVNPDEEDLCGIAEDHTNSLAMGIINSSCNLDKQCKDAGRFWNEGDQPRVCWKTLECGRRVRSGLEDSGMWKSLGVSSKAWMGLEHPRLSWRSLPCTTLVTQSDSEPEIFSATKHNQIFKFNCSGKSLKSKVLSRVFSEDFEKVKKKTIIDPRGRFVRGWSNVFLATCLVSLFFDPIFFFVLKVDPELCVETGVLLEIVLTVIRSITDLFFIVNIVVKFRTAYVAPSSRVFGRGELVIDPWKITARYIRKDFWFDVLAALPVLIWGIIPNLKGSMTSNFKTSLWFVMMIQYLPRLFVAYPLSIQIAKATGIVTEAAWLGAAYNLMLYLLSSHREAACWRSLCDEYNTTCNYEFFECNKIRDLINSTSRDDWIQASSITDLCNPNNGSYPYGIYNPGVGSGLTTAGFFSRYFYALWFGLRSVSTTGQNLTTSIFIGENIYCTVIVMLGLTNMAFLIGNMQRYIQSTTVRIEEWRVKKSDKEQWMHHRQLPQELREKVRRYDRYKWVATQGVNEEALLTDLPKDLRRRIKRHLSLNLVRRVPLLDEIDDRLLDSICERLKPSLWTEGMFIVREGDPLEEMIFIIRGHLYSYTTNGGQVGFFNSCQLGPTDFCGDELLTWALKTRPADTLPSSTRTIKTISDVEAFALGAEDLKFVASQFHRLHSKRIRHKYRFYSHQWRTWGACFIQAAWRRYRKRKALAELNAKEGGGGGGRSPVGLADVEMMMPQPGSGLAEYAAMIISSIRSKRYGESLTI</sequence>
<evidence type="ECO:0000256" key="5">
    <source>
        <dbReference type="ARBA" id="ARBA00022989"/>
    </source>
</evidence>
<dbReference type="InterPro" id="IPR018490">
    <property type="entry name" value="cNMP-bd_dom_sf"/>
</dbReference>
<evidence type="ECO:0000313" key="14">
    <source>
        <dbReference type="Proteomes" id="UP000306102"/>
    </source>
</evidence>
<reference evidence="13 14" key="1">
    <citation type="journal article" date="2018" name="Proc. Natl. Acad. Sci. U.S.A.">
        <title>Draft genome sequence of Camellia sinensis var. sinensis provides insights into the evolution of the tea genome and tea quality.</title>
        <authorList>
            <person name="Wei C."/>
            <person name="Yang H."/>
            <person name="Wang S."/>
            <person name="Zhao J."/>
            <person name="Liu C."/>
            <person name="Gao L."/>
            <person name="Xia E."/>
            <person name="Lu Y."/>
            <person name="Tai Y."/>
            <person name="She G."/>
            <person name="Sun J."/>
            <person name="Cao H."/>
            <person name="Tong W."/>
            <person name="Gao Q."/>
            <person name="Li Y."/>
            <person name="Deng W."/>
            <person name="Jiang X."/>
            <person name="Wang W."/>
            <person name="Chen Q."/>
            <person name="Zhang S."/>
            <person name="Li H."/>
            <person name="Wu J."/>
            <person name="Wang P."/>
            <person name="Li P."/>
            <person name="Shi C."/>
            <person name="Zheng F."/>
            <person name="Jian J."/>
            <person name="Huang B."/>
            <person name="Shan D."/>
            <person name="Shi M."/>
            <person name="Fang C."/>
            <person name="Yue Y."/>
            <person name="Li F."/>
            <person name="Li D."/>
            <person name="Wei S."/>
            <person name="Han B."/>
            <person name="Jiang C."/>
            <person name="Yin Y."/>
            <person name="Xia T."/>
            <person name="Zhang Z."/>
            <person name="Bennetzen J.L."/>
            <person name="Zhao S."/>
            <person name="Wan X."/>
        </authorList>
    </citation>
    <scope>NUCLEOTIDE SEQUENCE [LARGE SCALE GENOMIC DNA]</scope>
    <source>
        <strain evidence="14">cv. Shuchazao</strain>
        <tissue evidence="13">Leaf</tissue>
    </source>
</reference>
<keyword evidence="7 11" id="KW-0472">Membrane</keyword>
<proteinExistence type="inferred from homology"/>